<organism evidence="1 2">
    <name type="scientific">Saccharopolyspora hordei</name>
    <dbReference type="NCBI Taxonomy" id="1838"/>
    <lineage>
        <taxon>Bacteria</taxon>
        <taxon>Bacillati</taxon>
        <taxon>Actinomycetota</taxon>
        <taxon>Actinomycetes</taxon>
        <taxon>Pseudonocardiales</taxon>
        <taxon>Pseudonocardiaceae</taxon>
        <taxon>Saccharopolyspora</taxon>
    </lineage>
</organism>
<reference evidence="1 2" key="1">
    <citation type="submission" date="2020-07" db="EMBL/GenBank/DDBJ databases">
        <title>Sequencing the genomes of 1000 actinobacteria strains.</title>
        <authorList>
            <person name="Klenk H.-P."/>
        </authorList>
    </citation>
    <scope>NUCLEOTIDE SEQUENCE [LARGE SCALE GENOMIC DNA]</scope>
    <source>
        <strain evidence="1 2">DSM 44065</strain>
    </source>
</reference>
<accession>A0A853ANY8</accession>
<evidence type="ECO:0000313" key="1">
    <source>
        <dbReference type="EMBL" id="NYI81817.1"/>
    </source>
</evidence>
<name>A0A853ANY8_9PSEU</name>
<dbReference type="Gene3D" id="1.10.287.1080">
    <property type="entry name" value="MazG-like"/>
    <property type="match status" value="1"/>
</dbReference>
<dbReference type="GO" id="GO:0016787">
    <property type="term" value="F:hydrolase activity"/>
    <property type="evidence" value="ECO:0007669"/>
    <property type="project" value="UniProtKB-KW"/>
</dbReference>
<evidence type="ECO:0000313" key="2">
    <source>
        <dbReference type="Proteomes" id="UP000587002"/>
    </source>
</evidence>
<comment type="caution">
    <text evidence="1">The sequence shown here is derived from an EMBL/GenBank/DDBJ whole genome shotgun (WGS) entry which is preliminary data.</text>
</comment>
<proteinExistence type="predicted"/>
<gene>
    <name evidence="1" type="ORF">HNR68_000447</name>
</gene>
<dbReference type="SUPFAM" id="SSF101386">
    <property type="entry name" value="all-alpha NTP pyrophosphatases"/>
    <property type="match status" value="1"/>
</dbReference>
<dbReference type="EMBL" id="JACCFJ010000001">
    <property type="protein sequence ID" value="NYI81817.1"/>
    <property type="molecule type" value="Genomic_DNA"/>
</dbReference>
<protein>
    <submittedName>
        <fullName evidence="1">NTP pyrophosphatase (Non-canonical NTP hydrolase)</fullName>
    </submittedName>
</protein>
<keyword evidence="1" id="KW-0378">Hydrolase</keyword>
<dbReference type="Proteomes" id="UP000587002">
    <property type="component" value="Unassembled WGS sequence"/>
</dbReference>
<sequence length="110" mass="12321">MRLGELAEELEVVSARCTPRLGFGRDGAWLPGGGAWFLVERHEEVGELTQAFLVRTGRARDEGTSAEDLEEDFRTEPADVVCHALLLARSPDADVERAIEDKWQPRFPRS</sequence>
<dbReference type="RefSeq" id="WP_179717138.1">
    <property type="nucleotide sequence ID" value="NZ_BAABFH010000001.1"/>
</dbReference>
<keyword evidence="2" id="KW-1185">Reference proteome</keyword>
<dbReference type="AlphaFoldDB" id="A0A853ANY8"/>